<feature type="non-terminal residue" evidence="1">
    <location>
        <position position="153"/>
    </location>
</feature>
<comment type="caution">
    <text evidence="1">The sequence shown here is derived from an EMBL/GenBank/DDBJ whole genome shotgun (WGS) entry which is preliminary data.</text>
</comment>
<proteinExistence type="predicted"/>
<protein>
    <submittedName>
        <fullName evidence="1">Uncharacterized protein</fullName>
    </submittedName>
</protein>
<name>A0ACB9XY96_CHAAC</name>
<dbReference type="Proteomes" id="UP001057452">
    <property type="component" value="Chromosome 1"/>
</dbReference>
<feature type="non-terminal residue" evidence="1">
    <location>
        <position position="1"/>
    </location>
</feature>
<reference evidence="1" key="1">
    <citation type="submission" date="2022-05" db="EMBL/GenBank/DDBJ databases">
        <title>Chromosome-level genome of Chaenocephalus aceratus.</title>
        <authorList>
            <person name="Park H."/>
        </authorList>
    </citation>
    <scope>NUCLEOTIDE SEQUENCE</scope>
    <source>
        <strain evidence="1">KU_202001</strain>
    </source>
</reference>
<accession>A0ACB9XY96</accession>
<evidence type="ECO:0000313" key="1">
    <source>
        <dbReference type="EMBL" id="KAI4832273.1"/>
    </source>
</evidence>
<sequence length="153" mass="16495">GFPPDCCLLRDAGGSNKELNKLLRVHLQLSSSCLQAEERERHSAHPGGRVLAAGHCPLSITLLPQTTAPMKDTRGQLKTSQGLYSVSLSEVLIVDLSAVQELSEVCEEFHADCCLLLLGGTSLLKPLASQLAKEPLSSSHGTEREWTFLSGFL</sequence>
<evidence type="ECO:0000313" key="2">
    <source>
        <dbReference type="Proteomes" id="UP001057452"/>
    </source>
</evidence>
<organism evidence="1 2">
    <name type="scientific">Chaenocephalus aceratus</name>
    <name type="common">Blackfin icefish</name>
    <name type="synonym">Chaenichthys aceratus</name>
    <dbReference type="NCBI Taxonomy" id="36190"/>
    <lineage>
        <taxon>Eukaryota</taxon>
        <taxon>Metazoa</taxon>
        <taxon>Chordata</taxon>
        <taxon>Craniata</taxon>
        <taxon>Vertebrata</taxon>
        <taxon>Euteleostomi</taxon>
        <taxon>Actinopterygii</taxon>
        <taxon>Neopterygii</taxon>
        <taxon>Teleostei</taxon>
        <taxon>Neoteleostei</taxon>
        <taxon>Acanthomorphata</taxon>
        <taxon>Eupercaria</taxon>
        <taxon>Perciformes</taxon>
        <taxon>Notothenioidei</taxon>
        <taxon>Channichthyidae</taxon>
        <taxon>Chaenocephalus</taxon>
    </lineage>
</organism>
<gene>
    <name evidence="1" type="ORF">KUCAC02_015246</name>
</gene>
<keyword evidence="2" id="KW-1185">Reference proteome</keyword>
<dbReference type="EMBL" id="CM043785">
    <property type="protein sequence ID" value="KAI4832273.1"/>
    <property type="molecule type" value="Genomic_DNA"/>
</dbReference>